<evidence type="ECO:0000256" key="6">
    <source>
        <dbReference type="ARBA" id="ARBA00037234"/>
    </source>
</evidence>
<keyword evidence="4" id="KW-1000">Mitochondrion outer membrane</keyword>
<gene>
    <name evidence="13" type="ORF">g.4627</name>
</gene>
<keyword evidence="5" id="KW-0378">Hydrolase</keyword>
<reference evidence="13" key="1">
    <citation type="submission" date="2015-11" db="EMBL/GenBank/DDBJ databases">
        <title>De novo transcriptome assembly of four potential Pierce s Disease insect vectors from Arizona vineyards.</title>
        <authorList>
            <person name="Tassone E.E."/>
        </authorList>
    </citation>
    <scope>NUCLEOTIDE SEQUENCE</scope>
</reference>
<dbReference type="Pfam" id="PF00300">
    <property type="entry name" value="His_Phos_1"/>
    <property type="match status" value="1"/>
</dbReference>
<dbReference type="GO" id="GO:0005741">
    <property type="term" value="C:mitochondrial outer membrane"/>
    <property type="evidence" value="ECO:0007669"/>
    <property type="project" value="UniProtKB-SubCell"/>
</dbReference>
<protein>
    <recommendedName>
        <fullName evidence="8">Serine/threonine-protein phosphatase PGAM5, mitochondrial</fullName>
        <ecNumber evidence="3">3.1.3.16</ecNumber>
    </recommendedName>
    <alternativeName>
        <fullName evidence="10">Phosphoglycerate mutase family member 5 homolog</fullName>
    </alternativeName>
    <alternativeName>
        <fullName evidence="9">Serine/threonine-protein phosphatase Pgam5, mitochondrial</fullName>
    </alternativeName>
</protein>
<accession>A0A1B6I373</accession>
<dbReference type="PANTHER" id="PTHR20935">
    <property type="entry name" value="PHOSPHOGLYCERATE MUTASE-RELATED"/>
    <property type="match status" value="1"/>
</dbReference>
<dbReference type="SUPFAM" id="SSF53254">
    <property type="entry name" value="Phosphoglycerate mutase-like"/>
    <property type="match status" value="1"/>
</dbReference>
<evidence type="ECO:0000256" key="2">
    <source>
        <dbReference type="ARBA" id="ARBA00006717"/>
    </source>
</evidence>
<comment type="similarity">
    <text evidence="2">Belongs to the phosphoglycerate mutase family. BPG-dependent PGAM subfamily.</text>
</comment>
<dbReference type="InterPro" id="IPR029033">
    <property type="entry name" value="His_PPase_superfam"/>
</dbReference>
<feature type="non-terminal residue" evidence="13">
    <location>
        <position position="1"/>
    </location>
</feature>
<comment type="subcellular location">
    <subcellularLocation>
        <location evidence="1">Mitochondrion outer membrane</location>
    </subcellularLocation>
</comment>
<evidence type="ECO:0000256" key="11">
    <source>
        <dbReference type="ARBA" id="ARBA00047761"/>
    </source>
</evidence>
<evidence type="ECO:0000256" key="7">
    <source>
        <dbReference type="ARBA" id="ARBA00038605"/>
    </source>
</evidence>
<keyword evidence="4" id="KW-0496">Mitochondrion</keyword>
<evidence type="ECO:0000256" key="9">
    <source>
        <dbReference type="ARBA" id="ARBA00040722"/>
    </source>
</evidence>
<dbReference type="EC" id="3.1.3.16" evidence="3"/>
<sequence>VYSVHSYNSNLLKVNASQLNNDDVHMSKWDSNWDRRDPANNSELQKATPTAVRYIFLIRHGQYNYYGERDTDRNLTKLGREQALLTGKRLQEFAHKYKHLIVSTMTRAK</sequence>
<dbReference type="GO" id="GO:0004722">
    <property type="term" value="F:protein serine/threonine phosphatase activity"/>
    <property type="evidence" value="ECO:0007669"/>
    <property type="project" value="UniProtKB-EC"/>
</dbReference>
<comment type="catalytic activity">
    <reaction evidence="12">
        <text>O-phospho-L-threonyl-[protein] + H2O = L-threonyl-[protein] + phosphate</text>
        <dbReference type="Rhea" id="RHEA:47004"/>
        <dbReference type="Rhea" id="RHEA-COMP:11060"/>
        <dbReference type="Rhea" id="RHEA-COMP:11605"/>
        <dbReference type="ChEBI" id="CHEBI:15377"/>
        <dbReference type="ChEBI" id="CHEBI:30013"/>
        <dbReference type="ChEBI" id="CHEBI:43474"/>
        <dbReference type="ChEBI" id="CHEBI:61977"/>
        <dbReference type="EC" id="3.1.3.16"/>
    </reaction>
</comment>
<proteinExistence type="inferred from homology"/>
<comment type="catalytic activity">
    <reaction evidence="11">
        <text>O-phospho-L-seryl-[protein] + H2O = L-seryl-[protein] + phosphate</text>
        <dbReference type="Rhea" id="RHEA:20629"/>
        <dbReference type="Rhea" id="RHEA-COMP:9863"/>
        <dbReference type="Rhea" id="RHEA-COMP:11604"/>
        <dbReference type="ChEBI" id="CHEBI:15377"/>
        <dbReference type="ChEBI" id="CHEBI:29999"/>
        <dbReference type="ChEBI" id="CHEBI:43474"/>
        <dbReference type="ChEBI" id="CHEBI:83421"/>
        <dbReference type="EC" id="3.1.3.16"/>
    </reaction>
</comment>
<dbReference type="InterPro" id="IPR051021">
    <property type="entry name" value="Mito_Ser/Thr_phosphatase"/>
</dbReference>
<organism evidence="13">
    <name type="scientific">Homalodisca liturata</name>
    <dbReference type="NCBI Taxonomy" id="320908"/>
    <lineage>
        <taxon>Eukaryota</taxon>
        <taxon>Metazoa</taxon>
        <taxon>Ecdysozoa</taxon>
        <taxon>Arthropoda</taxon>
        <taxon>Hexapoda</taxon>
        <taxon>Insecta</taxon>
        <taxon>Pterygota</taxon>
        <taxon>Neoptera</taxon>
        <taxon>Paraneoptera</taxon>
        <taxon>Hemiptera</taxon>
        <taxon>Auchenorrhyncha</taxon>
        <taxon>Membracoidea</taxon>
        <taxon>Cicadellidae</taxon>
        <taxon>Cicadellinae</taxon>
        <taxon>Proconiini</taxon>
        <taxon>Homalodisca</taxon>
    </lineage>
</organism>
<evidence type="ECO:0000256" key="1">
    <source>
        <dbReference type="ARBA" id="ARBA00004294"/>
    </source>
</evidence>
<evidence type="ECO:0000256" key="12">
    <source>
        <dbReference type="ARBA" id="ARBA00048336"/>
    </source>
</evidence>
<comment type="function">
    <text evidence="6">Displays phosphatase activity for serine/threonine residues, and dephosphorylates and activates Pk92B kinase. Has apparently no phosphoglycerate mutase activity.</text>
</comment>
<dbReference type="CDD" id="cd07067">
    <property type="entry name" value="HP_PGM_like"/>
    <property type="match status" value="1"/>
</dbReference>
<name>A0A1B6I373_9HEMI</name>
<comment type="subunit">
    <text evidence="7">Interacts with Pk92B/ASK1.</text>
</comment>
<evidence type="ECO:0000256" key="5">
    <source>
        <dbReference type="ARBA" id="ARBA00022801"/>
    </source>
</evidence>
<evidence type="ECO:0000256" key="3">
    <source>
        <dbReference type="ARBA" id="ARBA00013081"/>
    </source>
</evidence>
<dbReference type="Gene3D" id="3.40.50.1240">
    <property type="entry name" value="Phosphoglycerate mutase-like"/>
    <property type="match status" value="1"/>
</dbReference>
<dbReference type="EMBL" id="GECU01026328">
    <property type="protein sequence ID" value="JAS81378.1"/>
    <property type="molecule type" value="Transcribed_RNA"/>
</dbReference>
<dbReference type="InterPro" id="IPR013078">
    <property type="entry name" value="His_Pase_superF_clade-1"/>
</dbReference>
<evidence type="ECO:0000313" key="13">
    <source>
        <dbReference type="EMBL" id="JAS81378.1"/>
    </source>
</evidence>
<dbReference type="AlphaFoldDB" id="A0A1B6I373"/>
<evidence type="ECO:0000256" key="4">
    <source>
        <dbReference type="ARBA" id="ARBA00022787"/>
    </source>
</evidence>
<keyword evidence="4" id="KW-0472">Membrane</keyword>
<dbReference type="GO" id="GO:0090141">
    <property type="term" value="P:positive regulation of mitochondrial fission"/>
    <property type="evidence" value="ECO:0007669"/>
    <property type="project" value="TreeGrafter"/>
</dbReference>
<feature type="non-terminal residue" evidence="13">
    <location>
        <position position="109"/>
    </location>
</feature>
<dbReference type="PANTHER" id="PTHR20935:SF0">
    <property type="entry name" value="SERINE_THREONINE-PROTEIN PHOSPHATASE PGAM5, MITOCHONDRIAL"/>
    <property type="match status" value="1"/>
</dbReference>
<evidence type="ECO:0000256" key="10">
    <source>
        <dbReference type="ARBA" id="ARBA00042520"/>
    </source>
</evidence>
<evidence type="ECO:0000256" key="8">
    <source>
        <dbReference type="ARBA" id="ARBA00039765"/>
    </source>
</evidence>